<reference evidence="2" key="1">
    <citation type="submission" date="2023-06" db="EMBL/GenBank/DDBJ databases">
        <title>Robiginitalea aurantiacus sp. nov. and Algoriphagus sediminis sp. nov., isolated from coastal sediment.</title>
        <authorList>
            <person name="Zhou Z.Y."/>
            <person name="An J."/>
            <person name="Jia Y.W."/>
            <person name="Du Z.J."/>
        </authorList>
    </citation>
    <scope>NUCLEOTIDE SEQUENCE</scope>
    <source>
        <strain evidence="2">M39</strain>
    </source>
</reference>
<evidence type="ECO:0000256" key="1">
    <source>
        <dbReference type="SAM" id="SignalP"/>
    </source>
</evidence>
<feature type="chain" id="PRO_5045958961" description="Long-chain fatty acid transport protein" evidence="1">
    <location>
        <begin position="20"/>
        <end position="421"/>
    </location>
</feature>
<feature type="signal peptide" evidence="1">
    <location>
        <begin position="1"/>
        <end position="19"/>
    </location>
</feature>
<gene>
    <name evidence="2" type="ORF">QU605_08500</name>
</gene>
<evidence type="ECO:0000313" key="2">
    <source>
        <dbReference type="EMBL" id="MDM9631508.1"/>
    </source>
</evidence>
<dbReference type="Gene3D" id="2.40.160.60">
    <property type="entry name" value="Outer membrane protein transport protein (OMPP1/FadL/TodX)"/>
    <property type="match status" value="1"/>
</dbReference>
<dbReference type="EMBL" id="JAUDUY010000003">
    <property type="protein sequence ID" value="MDM9631508.1"/>
    <property type="molecule type" value="Genomic_DNA"/>
</dbReference>
<keyword evidence="3" id="KW-1185">Reference proteome</keyword>
<accession>A0ABT7WF55</accession>
<dbReference type="RefSeq" id="WP_289724862.1">
    <property type="nucleotide sequence ID" value="NZ_JAUDUY010000003.1"/>
</dbReference>
<evidence type="ECO:0000313" key="3">
    <source>
        <dbReference type="Proteomes" id="UP001174839"/>
    </source>
</evidence>
<proteinExistence type="predicted"/>
<comment type="caution">
    <text evidence="2">The sequence shown here is derived from an EMBL/GenBank/DDBJ whole genome shotgun (WGS) entry which is preliminary data.</text>
</comment>
<dbReference type="Proteomes" id="UP001174839">
    <property type="component" value="Unassembled WGS sequence"/>
</dbReference>
<dbReference type="SUPFAM" id="SSF56935">
    <property type="entry name" value="Porins"/>
    <property type="match status" value="1"/>
</dbReference>
<keyword evidence="1" id="KW-0732">Signal</keyword>
<protein>
    <recommendedName>
        <fullName evidence="4">Long-chain fatty acid transport protein</fullName>
    </recommendedName>
</protein>
<evidence type="ECO:0008006" key="4">
    <source>
        <dbReference type="Google" id="ProtNLM"/>
    </source>
</evidence>
<sequence length="421" mass="47167">MVKKIVLALLCFATYAVSAQNGTVSPYSLFGVGDLMTVRTVDNQSMGGLGMYTDSIHIHLNNPASLGKLALTSYSAAVSHKEIRLETNEEQQNTSVATLEYLAVALPLRFQQAGVAFGIKPYSAMGYSLINETINDEGSEVSTQYNGEGGLNQVFLSTGFRLRRDLHIGVTVNYFFGNLEKSRFQVVEDVIFGTVDQRRSNVNGFDFNYGLTYTPKFDKYTLFTSLRVNTQANLTSDNEQQIGTLLPESGQNIEIFDVDLDDDNLRRTFIKIPTTTTIGLGWGEDKHWFLGAEYSFQKYSEFENPFLQENNTEYEDASSFALGGYWVPDFASIDSYFDRVTYRAGVRLDNTGLIVNDKPIENFGITFGMGLPIGSDFSNLNLGFEMGRKGTTMNNLVRESYFKISLGLAFNARWFMKRQIN</sequence>
<organism evidence="2 3">
    <name type="scientific">Robiginitalea aurantiaca</name>
    <dbReference type="NCBI Taxonomy" id="3056915"/>
    <lineage>
        <taxon>Bacteria</taxon>
        <taxon>Pseudomonadati</taxon>
        <taxon>Bacteroidota</taxon>
        <taxon>Flavobacteriia</taxon>
        <taxon>Flavobacteriales</taxon>
        <taxon>Flavobacteriaceae</taxon>
        <taxon>Robiginitalea</taxon>
    </lineage>
</organism>
<name>A0ABT7WF55_9FLAO</name>